<keyword evidence="4" id="KW-0456">Lyase</keyword>
<evidence type="ECO:0000313" key="6">
    <source>
        <dbReference type="EMBL" id="KAF2819888.1"/>
    </source>
</evidence>
<dbReference type="AlphaFoldDB" id="A0A6A6ZG93"/>
<protein>
    <submittedName>
        <fullName evidence="6">DUF636 domain protein</fullName>
    </submittedName>
</protein>
<dbReference type="GO" id="GO:0016846">
    <property type="term" value="F:carbon-sulfur lyase activity"/>
    <property type="evidence" value="ECO:0007669"/>
    <property type="project" value="InterPro"/>
</dbReference>
<dbReference type="InterPro" id="IPR011057">
    <property type="entry name" value="Mss4-like_sf"/>
</dbReference>
<dbReference type="Pfam" id="PF04828">
    <property type="entry name" value="GFA"/>
    <property type="match status" value="1"/>
</dbReference>
<evidence type="ECO:0000259" key="5">
    <source>
        <dbReference type="PROSITE" id="PS51891"/>
    </source>
</evidence>
<dbReference type="PANTHER" id="PTHR33337">
    <property type="entry name" value="GFA DOMAIN-CONTAINING PROTEIN"/>
    <property type="match status" value="1"/>
</dbReference>
<dbReference type="PANTHER" id="PTHR33337:SF39">
    <property type="entry name" value="DUF636 DOMAIN PROTEIN (AFU_ORTHOLOGUE AFUA_6G11530)"/>
    <property type="match status" value="1"/>
</dbReference>
<evidence type="ECO:0000256" key="3">
    <source>
        <dbReference type="ARBA" id="ARBA00022833"/>
    </source>
</evidence>
<accession>A0A6A6ZG93</accession>
<comment type="similarity">
    <text evidence="1">Belongs to the Gfa family.</text>
</comment>
<name>A0A6A6ZG93_9PLEO</name>
<evidence type="ECO:0000256" key="4">
    <source>
        <dbReference type="ARBA" id="ARBA00023239"/>
    </source>
</evidence>
<evidence type="ECO:0000313" key="7">
    <source>
        <dbReference type="Proteomes" id="UP000799424"/>
    </source>
</evidence>
<evidence type="ECO:0000256" key="1">
    <source>
        <dbReference type="ARBA" id="ARBA00005495"/>
    </source>
</evidence>
<feature type="domain" description="CENP-V/GFA" evidence="5">
    <location>
        <begin position="8"/>
        <end position="118"/>
    </location>
</feature>
<dbReference type="SUPFAM" id="SSF51316">
    <property type="entry name" value="Mss4-like"/>
    <property type="match status" value="1"/>
</dbReference>
<organism evidence="6 7">
    <name type="scientific">Ophiobolus disseminans</name>
    <dbReference type="NCBI Taxonomy" id="1469910"/>
    <lineage>
        <taxon>Eukaryota</taxon>
        <taxon>Fungi</taxon>
        <taxon>Dikarya</taxon>
        <taxon>Ascomycota</taxon>
        <taxon>Pezizomycotina</taxon>
        <taxon>Dothideomycetes</taxon>
        <taxon>Pleosporomycetidae</taxon>
        <taxon>Pleosporales</taxon>
        <taxon>Pleosporineae</taxon>
        <taxon>Phaeosphaeriaceae</taxon>
        <taxon>Ophiobolus</taxon>
    </lineage>
</organism>
<proteinExistence type="inferred from homology"/>
<dbReference type="InterPro" id="IPR006913">
    <property type="entry name" value="CENP-V/GFA"/>
</dbReference>
<keyword evidence="3" id="KW-0862">Zinc</keyword>
<gene>
    <name evidence="6" type="ORF">CC86DRAFT_412359</name>
</gene>
<reference evidence="6" key="1">
    <citation type="journal article" date="2020" name="Stud. Mycol.">
        <title>101 Dothideomycetes genomes: a test case for predicting lifestyles and emergence of pathogens.</title>
        <authorList>
            <person name="Haridas S."/>
            <person name="Albert R."/>
            <person name="Binder M."/>
            <person name="Bloem J."/>
            <person name="Labutti K."/>
            <person name="Salamov A."/>
            <person name="Andreopoulos B."/>
            <person name="Baker S."/>
            <person name="Barry K."/>
            <person name="Bills G."/>
            <person name="Bluhm B."/>
            <person name="Cannon C."/>
            <person name="Castanera R."/>
            <person name="Culley D."/>
            <person name="Daum C."/>
            <person name="Ezra D."/>
            <person name="Gonzalez J."/>
            <person name="Henrissat B."/>
            <person name="Kuo A."/>
            <person name="Liang C."/>
            <person name="Lipzen A."/>
            <person name="Lutzoni F."/>
            <person name="Magnuson J."/>
            <person name="Mondo S."/>
            <person name="Nolan M."/>
            <person name="Ohm R."/>
            <person name="Pangilinan J."/>
            <person name="Park H.-J."/>
            <person name="Ramirez L."/>
            <person name="Alfaro M."/>
            <person name="Sun H."/>
            <person name="Tritt A."/>
            <person name="Yoshinaga Y."/>
            <person name="Zwiers L.-H."/>
            <person name="Turgeon B."/>
            <person name="Goodwin S."/>
            <person name="Spatafora J."/>
            <person name="Crous P."/>
            <person name="Grigoriev I."/>
        </authorList>
    </citation>
    <scope>NUCLEOTIDE SEQUENCE</scope>
    <source>
        <strain evidence="6">CBS 113818</strain>
    </source>
</reference>
<dbReference type="Proteomes" id="UP000799424">
    <property type="component" value="Unassembled WGS sequence"/>
</dbReference>
<dbReference type="GO" id="GO:0046872">
    <property type="term" value="F:metal ion binding"/>
    <property type="evidence" value="ECO:0007669"/>
    <property type="project" value="UniProtKB-KW"/>
</dbReference>
<dbReference type="EMBL" id="MU006242">
    <property type="protein sequence ID" value="KAF2819888.1"/>
    <property type="molecule type" value="Genomic_DNA"/>
</dbReference>
<evidence type="ECO:0000256" key="2">
    <source>
        <dbReference type="ARBA" id="ARBA00022723"/>
    </source>
</evidence>
<keyword evidence="7" id="KW-1185">Reference proteome</keyword>
<dbReference type="Gene3D" id="3.90.1590.10">
    <property type="entry name" value="glutathione-dependent formaldehyde- activating enzyme (gfa)"/>
    <property type="match status" value="1"/>
</dbReference>
<dbReference type="PROSITE" id="PS51891">
    <property type="entry name" value="CENP_V_GFA"/>
    <property type="match status" value="1"/>
</dbReference>
<sequence length="145" mass="16069">MTSANTINNGSCLCGAIRYTLNGKPMTTVLCHCKNCKKSSGSSFQANLFFKQDQLTFLSGEDTLRKYQDHDTNSCGAPLRMFCSVCGSNVITTNEQSDFVRGNVIVMSGCLEGVTSFEPELEFYCKDKCGFVDVKTKTQKYEKMT</sequence>
<keyword evidence="2" id="KW-0479">Metal-binding</keyword>
<dbReference type="OrthoDB" id="406544at2759"/>